<reference evidence="3 4" key="1">
    <citation type="journal article" date="2012" name="Genome Biol.">
        <title>Sequencing three crocodilian genomes to illuminate the evolution of archosaurs and amniotes.</title>
        <authorList>
            <person name="St John J.A."/>
            <person name="Braun E.L."/>
            <person name="Isberg S.R."/>
            <person name="Miles L.G."/>
            <person name="Chong A.Y."/>
            <person name="Gongora J."/>
            <person name="Dalzell P."/>
            <person name="Moran C."/>
            <person name="Bed'hom B."/>
            <person name="Abzhanov A."/>
            <person name="Burgess S.C."/>
            <person name="Cooksey A.M."/>
            <person name="Castoe T.A."/>
            <person name="Crawford N.G."/>
            <person name="Densmore L.D."/>
            <person name="Drew J.C."/>
            <person name="Edwards S.V."/>
            <person name="Faircloth B.C."/>
            <person name="Fujita M.K."/>
            <person name="Greenwold M.J."/>
            <person name="Hoffmann F.G."/>
            <person name="Howard J.M."/>
            <person name="Iguchi T."/>
            <person name="Janes D.E."/>
            <person name="Khan S.Y."/>
            <person name="Kohno S."/>
            <person name="de Koning A.J."/>
            <person name="Lance S.L."/>
            <person name="McCarthy F.M."/>
            <person name="McCormack J.E."/>
            <person name="Merchant M.E."/>
            <person name="Peterson D.G."/>
            <person name="Pollock D.D."/>
            <person name="Pourmand N."/>
            <person name="Raney B.J."/>
            <person name="Roessler K.A."/>
            <person name="Sanford J.R."/>
            <person name="Sawyer R.H."/>
            <person name="Schmidt C.J."/>
            <person name="Triplett E.W."/>
            <person name="Tuberville T.D."/>
            <person name="Venegas-Anaya M."/>
            <person name="Howard J.T."/>
            <person name="Jarvis E.D."/>
            <person name="Guillette L.J.Jr."/>
            <person name="Glenn T.C."/>
            <person name="Green R.E."/>
            <person name="Ray D.A."/>
        </authorList>
    </citation>
    <scope>NUCLEOTIDE SEQUENCE [LARGE SCALE GENOMIC DNA]</scope>
    <source>
        <strain evidence="3">KSC_2009_1</strain>
    </source>
</reference>
<sequence length="774" mass="87089">MEEPSLGRWLLSPLQGYYICLQNIVFTRLKPSKEKVRITLPGHLEASSSHWDYLGVLQLHSAWQMKVKLLQSYVMDLSDQNEVLVQAMEELEREAAWKVTTLEAELQRPSLAQRPVPTEHLSGSTATQTTNSSSGRGMEQEDLGAQVASKGQLIHQLSVQRREAARSQEEARAEVLEKEAKIQELQQIITGLHQEISLKDLEAASEMQEKHLLETKIQSLQQMVSSALAPCCPESQLSCSQASELLKAELERRDAKIRSLQSQLLLQQDKGDGLAAELDAQEQRIYQLQTKQRERQAELEQKHSQIQQLEQDVEASRRLQDESQRQLAECNVRLAQVEGENEALRAHQREQLLEVEDWVASLRSSERARECLSREAAVCEREEQAAEQALLRQRAAGLQDELRKKEAAMHRLQTELQDASRLGLHSQIGRCQPCCPRKGSLCLTASKVQEAKAQLAGAEAEVVSTRSKCSAALREAAESSAALQGLQQRTAEQEATIHQLERLARARLDERQQAAEQVRSRGQIVATLRRRLGAAEEELARAEGEGQTRALLLEQLQAELRLSRESRQAELQGLRQELDACKGQQKEAQGQLRQQEAVMAAQGRDLEHQLQQCRGLQEEVRERDDTIASLRSERLAVRSRAQEAMERLRQELQATQEDLARSRQQAQQCEDKAQGLREQLAASHSQVAAGAAALRDAQSEFASYAAAHSHSDASYDRLALQATALQQRLLELEVESTVHQQRAEEAERLARDWELQLERAAEQKHSTKRGHATA</sequence>
<feature type="coiled-coil region" evidence="1">
    <location>
        <begin position="448"/>
        <end position="591"/>
    </location>
</feature>
<dbReference type="GO" id="GO:0007283">
    <property type="term" value="P:spermatogenesis"/>
    <property type="evidence" value="ECO:0007669"/>
    <property type="project" value="TreeGrafter"/>
</dbReference>
<organism evidence="3 4">
    <name type="scientific">Alligator mississippiensis</name>
    <name type="common">American alligator</name>
    <dbReference type="NCBI Taxonomy" id="8496"/>
    <lineage>
        <taxon>Eukaryota</taxon>
        <taxon>Metazoa</taxon>
        <taxon>Chordata</taxon>
        <taxon>Craniata</taxon>
        <taxon>Vertebrata</taxon>
        <taxon>Euteleostomi</taxon>
        <taxon>Archelosauria</taxon>
        <taxon>Archosauria</taxon>
        <taxon>Crocodylia</taxon>
        <taxon>Alligatoridae</taxon>
        <taxon>Alligatorinae</taxon>
        <taxon>Alligator</taxon>
    </lineage>
</organism>
<evidence type="ECO:0000256" key="2">
    <source>
        <dbReference type="SAM" id="MobiDB-lite"/>
    </source>
</evidence>
<protein>
    <submittedName>
        <fullName evidence="3">Myosin-7-like</fullName>
    </submittedName>
</protein>
<feature type="coiled-coil region" evidence="1">
    <location>
        <begin position="715"/>
        <end position="763"/>
    </location>
</feature>
<feature type="compositionally biased region" description="Polar residues" evidence="2">
    <location>
        <begin position="121"/>
        <end position="135"/>
    </location>
</feature>
<evidence type="ECO:0000256" key="1">
    <source>
        <dbReference type="SAM" id="Coils"/>
    </source>
</evidence>
<keyword evidence="4" id="KW-1185">Reference proteome</keyword>
<dbReference type="PANTHER" id="PTHR18881">
    <property type="entry name" value="POLYAMINE-MODULATED FACTOR 1-BINDING PROTEIN 1-RELATED"/>
    <property type="match status" value="1"/>
</dbReference>
<feature type="coiled-coil region" evidence="1">
    <location>
        <begin position="292"/>
        <end position="422"/>
    </location>
</feature>
<dbReference type="Proteomes" id="UP000050525">
    <property type="component" value="Unassembled WGS sequence"/>
</dbReference>
<feature type="coiled-coil region" evidence="1">
    <location>
        <begin position="159"/>
        <end position="263"/>
    </location>
</feature>
<name>A0A151NNX0_ALLMI</name>
<dbReference type="InterPro" id="IPR037391">
    <property type="entry name" value="PMF1-bd"/>
</dbReference>
<gene>
    <name evidence="3" type="primary">ZFHX4</name>
    <name evidence="3" type="ORF">Y1Q_0018091</name>
</gene>
<keyword evidence="1" id="KW-0175">Coiled coil</keyword>
<accession>A0A151NNX0</accession>
<evidence type="ECO:0000313" key="4">
    <source>
        <dbReference type="Proteomes" id="UP000050525"/>
    </source>
</evidence>
<comment type="caution">
    <text evidence="3">The sequence shown here is derived from an EMBL/GenBank/DDBJ whole genome shotgun (WGS) entry which is preliminary data.</text>
</comment>
<proteinExistence type="predicted"/>
<feature type="coiled-coil region" evidence="1">
    <location>
        <begin position="638"/>
        <end position="686"/>
    </location>
</feature>
<dbReference type="AlphaFoldDB" id="A0A151NNX0"/>
<feature type="region of interest" description="Disordered" evidence="2">
    <location>
        <begin position="108"/>
        <end position="141"/>
    </location>
</feature>
<evidence type="ECO:0000313" key="3">
    <source>
        <dbReference type="EMBL" id="KYO38521.1"/>
    </source>
</evidence>
<dbReference type="EMBL" id="AKHW03002516">
    <property type="protein sequence ID" value="KYO38521.1"/>
    <property type="molecule type" value="Genomic_DNA"/>
</dbReference>
<dbReference type="PANTHER" id="PTHR18881:SF2">
    <property type="entry name" value="POLYAMINE-MODULATED FACTOR 1-BINDING PROTEIN 1"/>
    <property type="match status" value="1"/>
</dbReference>